<dbReference type="InterPro" id="IPR008984">
    <property type="entry name" value="SMAD_FHA_dom_sf"/>
</dbReference>
<keyword evidence="1" id="KW-0597">Phosphoprotein</keyword>
<dbReference type="PANTHER" id="PTHR23308">
    <property type="entry name" value="NUCLEAR INHIBITOR OF PROTEIN PHOSPHATASE-1"/>
    <property type="match status" value="1"/>
</dbReference>
<gene>
    <name evidence="5" type="ORF">C8046_11345</name>
</gene>
<evidence type="ECO:0000259" key="4">
    <source>
        <dbReference type="PROSITE" id="PS50006"/>
    </source>
</evidence>
<dbReference type="AlphaFoldDB" id="A0A2U1ZW53"/>
<dbReference type="SUPFAM" id="SSF49879">
    <property type="entry name" value="SMAD/FHA domain"/>
    <property type="match status" value="1"/>
</dbReference>
<evidence type="ECO:0000256" key="3">
    <source>
        <dbReference type="SAM" id="Phobius"/>
    </source>
</evidence>
<dbReference type="SMART" id="SM00240">
    <property type="entry name" value="FHA"/>
    <property type="match status" value="1"/>
</dbReference>
<organism evidence="5 6">
    <name type="scientific">Serinibacter arcticus</name>
    <dbReference type="NCBI Taxonomy" id="1655435"/>
    <lineage>
        <taxon>Bacteria</taxon>
        <taxon>Bacillati</taxon>
        <taxon>Actinomycetota</taxon>
        <taxon>Actinomycetes</taxon>
        <taxon>Micrococcales</taxon>
        <taxon>Beutenbergiaceae</taxon>
        <taxon>Serinibacter</taxon>
    </lineage>
</organism>
<dbReference type="OrthoDB" id="277520at2"/>
<dbReference type="PROSITE" id="PS50006">
    <property type="entry name" value="FHA_DOMAIN"/>
    <property type="match status" value="1"/>
</dbReference>
<dbReference type="RefSeq" id="WP_109229533.1">
    <property type="nucleotide sequence ID" value="NZ_PYHR01000002.1"/>
</dbReference>
<keyword evidence="3" id="KW-0812">Transmembrane</keyword>
<evidence type="ECO:0000313" key="5">
    <source>
        <dbReference type="EMBL" id="PWD51152.1"/>
    </source>
</evidence>
<name>A0A2U1ZW53_9MICO</name>
<dbReference type="EMBL" id="PYHR01000002">
    <property type="protein sequence ID" value="PWD51152.1"/>
    <property type="molecule type" value="Genomic_DNA"/>
</dbReference>
<dbReference type="Gene3D" id="2.60.200.20">
    <property type="match status" value="1"/>
</dbReference>
<sequence length="166" mass="18288">MSELVLTVLRLSFLVLLWLMVLWCLRTLRRDIYGTRVGARSTPTARRRLGGKRSDLSPDDPEDSPAQHRSAPVTLVVLAGPLSGTTLNLHSSAVLIGRAPSCTLVLDDDYASGRHARIFPHDGRWFVEDLGSTNGSSLDGHRVGEPEPMDPGRQLKIGQTVIELRR</sequence>
<dbReference type="InterPro" id="IPR000253">
    <property type="entry name" value="FHA_dom"/>
</dbReference>
<dbReference type="Proteomes" id="UP000245166">
    <property type="component" value="Unassembled WGS sequence"/>
</dbReference>
<dbReference type="InterPro" id="IPR050923">
    <property type="entry name" value="Cell_Proc_Reg/RNA_Proc"/>
</dbReference>
<keyword evidence="3" id="KW-0472">Membrane</keyword>
<feature type="domain" description="FHA" evidence="4">
    <location>
        <begin position="94"/>
        <end position="143"/>
    </location>
</feature>
<proteinExistence type="predicted"/>
<comment type="caution">
    <text evidence="5">The sequence shown here is derived from an EMBL/GenBank/DDBJ whole genome shotgun (WGS) entry which is preliminary data.</text>
</comment>
<evidence type="ECO:0000256" key="2">
    <source>
        <dbReference type="SAM" id="MobiDB-lite"/>
    </source>
</evidence>
<dbReference type="Pfam" id="PF00498">
    <property type="entry name" value="FHA"/>
    <property type="match status" value="1"/>
</dbReference>
<accession>A0A2U1ZW53</accession>
<protein>
    <recommendedName>
        <fullName evidence="4">FHA domain-containing protein</fullName>
    </recommendedName>
</protein>
<evidence type="ECO:0000313" key="6">
    <source>
        <dbReference type="Proteomes" id="UP000245166"/>
    </source>
</evidence>
<feature type="transmembrane region" description="Helical" evidence="3">
    <location>
        <begin position="6"/>
        <end position="25"/>
    </location>
</feature>
<keyword evidence="6" id="KW-1185">Reference proteome</keyword>
<evidence type="ECO:0000256" key="1">
    <source>
        <dbReference type="ARBA" id="ARBA00022553"/>
    </source>
</evidence>
<keyword evidence="3" id="KW-1133">Transmembrane helix</keyword>
<reference evidence="5 6" key="1">
    <citation type="submission" date="2018-03" db="EMBL/GenBank/DDBJ databases">
        <title>Genome assembly of novel Miniimonas species PCH200.</title>
        <authorList>
            <person name="Thakur V."/>
            <person name="Kumar V."/>
            <person name="Singh D."/>
        </authorList>
    </citation>
    <scope>NUCLEOTIDE SEQUENCE [LARGE SCALE GENOMIC DNA]</scope>
    <source>
        <strain evidence="5 6">PCH200</strain>
    </source>
</reference>
<feature type="region of interest" description="Disordered" evidence="2">
    <location>
        <begin position="43"/>
        <end position="70"/>
    </location>
</feature>